<dbReference type="Pfam" id="PF05227">
    <property type="entry name" value="CHASE3"/>
    <property type="match status" value="1"/>
</dbReference>
<dbReference type="Gene3D" id="3.30.565.10">
    <property type="entry name" value="Histidine kinase-like ATPase, C-terminal domain"/>
    <property type="match status" value="1"/>
</dbReference>
<evidence type="ECO:0000259" key="12">
    <source>
        <dbReference type="PROSITE" id="PS50885"/>
    </source>
</evidence>
<proteinExistence type="predicted"/>
<dbReference type="Pfam" id="PF00512">
    <property type="entry name" value="HisKA"/>
    <property type="match status" value="1"/>
</dbReference>
<dbReference type="InterPro" id="IPR003661">
    <property type="entry name" value="HisK_dim/P_dom"/>
</dbReference>
<dbReference type="PROSITE" id="PS50885">
    <property type="entry name" value="HAMP"/>
    <property type="match status" value="1"/>
</dbReference>
<dbReference type="SMART" id="SM00387">
    <property type="entry name" value="HATPase_c"/>
    <property type="match status" value="1"/>
</dbReference>
<dbReference type="CDD" id="cd00075">
    <property type="entry name" value="HATPase"/>
    <property type="match status" value="1"/>
</dbReference>
<dbReference type="PANTHER" id="PTHR43711">
    <property type="entry name" value="TWO-COMPONENT HISTIDINE KINASE"/>
    <property type="match status" value="1"/>
</dbReference>
<dbReference type="Gene3D" id="6.10.340.10">
    <property type="match status" value="1"/>
</dbReference>
<comment type="subcellular location">
    <subcellularLocation>
        <location evidence="2">Cell membrane</location>
    </subcellularLocation>
</comment>
<evidence type="ECO:0000313" key="13">
    <source>
        <dbReference type="EMBL" id="MDI6105860.1"/>
    </source>
</evidence>
<keyword evidence="13" id="KW-0067">ATP-binding</keyword>
<name>A0ABT6X212_9ACTN</name>
<evidence type="ECO:0000256" key="1">
    <source>
        <dbReference type="ARBA" id="ARBA00000085"/>
    </source>
</evidence>
<keyword evidence="8 10" id="KW-1133">Transmembrane helix</keyword>
<keyword evidence="13" id="KW-0547">Nucleotide-binding</keyword>
<dbReference type="InterPro" id="IPR005467">
    <property type="entry name" value="His_kinase_dom"/>
</dbReference>
<protein>
    <recommendedName>
        <fullName evidence="3">histidine kinase</fullName>
        <ecNumber evidence="3">2.7.13.3</ecNumber>
    </recommendedName>
</protein>
<dbReference type="RefSeq" id="WP_282767325.1">
    <property type="nucleotide sequence ID" value="NZ_JASCTH010000058.1"/>
</dbReference>
<evidence type="ECO:0000256" key="7">
    <source>
        <dbReference type="ARBA" id="ARBA00022777"/>
    </source>
</evidence>
<evidence type="ECO:0000256" key="2">
    <source>
        <dbReference type="ARBA" id="ARBA00004236"/>
    </source>
</evidence>
<evidence type="ECO:0000313" key="14">
    <source>
        <dbReference type="Proteomes" id="UP001241758"/>
    </source>
</evidence>
<evidence type="ECO:0000256" key="4">
    <source>
        <dbReference type="ARBA" id="ARBA00022553"/>
    </source>
</evidence>
<evidence type="ECO:0000256" key="5">
    <source>
        <dbReference type="ARBA" id="ARBA00022679"/>
    </source>
</evidence>
<evidence type="ECO:0000256" key="10">
    <source>
        <dbReference type="SAM" id="Phobius"/>
    </source>
</evidence>
<dbReference type="InterPro" id="IPR004358">
    <property type="entry name" value="Sig_transdc_His_kin-like_C"/>
</dbReference>
<dbReference type="Pfam" id="PF02518">
    <property type="entry name" value="HATPase_c"/>
    <property type="match status" value="1"/>
</dbReference>
<dbReference type="InterPro" id="IPR003660">
    <property type="entry name" value="HAMP_dom"/>
</dbReference>
<dbReference type="Gene3D" id="1.10.287.130">
    <property type="match status" value="1"/>
</dbReference>
<evidence type="ECO:0000256" key="3">
    <source>
        <dbReference type="ARBA" id="ARBA00012438"/>
    </source>
</evidence>
<dbReference type="Pfam" id="PF00672">
    <property type="entry name" value="HAMP"/>
    <property type="match status" value="1"/>
</dbReference>
<dbReference type="CDD" id="cd00082">
    <property type="entry name" value="HisKA"/>
    <property type="match status" value="1"/>
</dbReference>
<dbReference type="InterPro" id="IPR007891">
    <property type="entry name" value="CHASE3"/>
</dbReference>
<accession>A0ABT6X212</accession>
<dbReference type="EC" id="2.7.13.3" evidence="3"/>
<dbReference type="SUPFAM" id="SSF55874">
    <property type="entry name" value="ATPase domain of HSP90 chaperone/DNA topoisomerase II/histidine kinase"/>
    <property type="match status" value="1"/>
</dbReference>
<dbReference type="CDD" id="cd19410">
    <property type="entry name" value="HK9-like_sensor"/>
    <property type="match status" value="1"/>
</dbReference>
<comment type="caution">
    <text evidence="13">The sequence shown here is derived from an EMBL/GenBank/DDBJ whole genome shotgun (WGS) entry which is preliminary data.</text>
</comment>
<dbReference type="Proteomes" id="UP001241758">
    <property type="component" value="Unassembled WGS sequence"/>
</dbReference>
<dbReference type="SUPFAM" id="SSF47384">
    <property type="entry name" value="Homodimeric domain of signal transducing histidine kinase"/>
    <property type="match status" value="1"/>
</dbReference>
<feature type="transmembrane region" description="Helical" evidence="10">
    <location>
        <begin position="12"/>
        <end position="32"/>
    </location>
</feature>
<feature type="domain" description="Histidine kinase" evidence="11">
    <location>
        <begin position="416"/>
        <end position="631"/>
    </location>
</feature>
<keyword evidence="14" id="KW-1185">Reference proteome</keyword>
<evidence type="ECO:0000256" key="8">
    <source>
        <dbReference type="ARBA" id="ARBA00022989"/>
    </source>
</evidence>
<keyword evidence="9" id="KW-0902">Two-component regulatory system</keyword>
<dbReference type="SMART" id="SM00304">
    <property type="entry name" value="HAMP"/>
    <property type="match status" value="1"/>
</dbReference>
<gene>
    <name evidence="13" type="ORF">QLQ12_45545</name>
</gene>
<keyword evidence="10" id="KW-0472">Membrane</keyword>
<feature type="domain" description="HAMP" evidence="12">
    <location>
        <begin position="200"/>
        <end position="252"/>
    </location>
</feature>
<dbReference type="EMBL" id="JASCTH010000058">
    <property type="protein sequence ID" value="MDI6105860.1"/>
    <property type="molecule type" value="Genomic_DNA"/>
</dbReference>
<comment type="catalytic activity">
    <reaction evidence="1">
        <text>ATP + protein L-histidine = ADP + protein N-phospho-L-histidine.</text>
        <dbReference type="EC" id="2.7.13.3"/>
    </reaction>
</comment>
<dbReference type="InterPro" id="IPR036890">
    <property type="entry name" value="HATPase_C_sf"/>
</dbReference>
<sequence length="652" mass="69403">MSVQRRLNVGSFLVLLLFVVLLAVQFVAGPRLRTQYDGDIARADRAAAANDQVLQRMTDAETGVRGFQLTGDPAFLEPYEEGWTGALAGLDEIANNGFAPQVEQLLGREREAVRAWLDGYALPIVTAGVPDNDGARAVEGKRLFDEIRMVGEVLDRVLAAERRNLIAAELSERRLLDLFSAGLVAAILLVSYAVARTARRQLLVPLGDLGRTIRSLAGGNLATRAEPGGAAELRTVVQAVNDLAAQTETLLAAEQARAARAGLRQAVAAEMQEMTDPTACAHRIAELIGAAVCAGAVHCEMVFPGTGTVHVAWPSDARGLAAGLTAEMLAGKPGQLRVRPDGSIWLAIGGDDCAPGYLYAVRPSAPVWTEAEQRLLAGVGREIERAVRQLTVQHQQARLITELRMLDQRKDVFIQTVTHELRTPLTSILGYAEMIADDEGELTAIQQRALDAILRNSHRLHDTIGDLVLLDRPDRGAALHTETLDLADVARMVRGELGNAAGAKNLTVTVDADEGWVRGDRTQLQRALSRLLDNAIKFTPAGGSVECRVTADARTVAVAVTDTGIGIPAEDVRGLFTPFHRAGNAVDQAVQGPGLGLAIVRDIVRDHGGTITVQSVVGRGSTFTVTLPAASASAPVLPPVVVPAEPKSPAHV</sequence>
<reference evidence="13 14" key="1">
    <citation type="submission" date="2023-05" db="EMBL/GenBank/DDBJ databases">
        <title>Actinoplanes sp. NEAU-A12 genome sequencing.</title>
        <authorList>
            <person name="Wang Z.-S."/>
        </authorList>
    </citation>
    <scope>NUCLEOTIDE SEQUENCE [LARGE SCALE GENOMIC DNA]</scope>
    <source>
        <strain evidence="13 14">NEAU-A12</strain>
    </source>
</reference>
<evidence type="ECO:0000256" key="6">
    <source>
        <dbReference type="ARBA" id="ARBA00022692"/>
    </source>
</evidence>
<dbReference type="PANTHER" id="PTHR43711:SF26">
    <property type="entry name" value="SENSOR HISTIDINE KINASE RCSC"/>
    <property type="match status" value="1"/>
</dbReference>
<keyword evidence="6 10" id="KW-0812">Transmembrane</keyword>
<dbReference type="PRINTS" id="PR00344">
    <property type="entry name" value="BCTRLSENSOR"/>
</dbReference>
<dbReference type="InterPro" id="IPR050736">
    <property type="entry name" value="Sensor_HK_Regulatory"/>
</dbReference>
<organism evidence="13 14">
    <name type="scientific">Actinoplanes sandaracinus</name>
    <dbReference type="NCBI Taxonomy" id="3045177"/>
    <lineage>
        <taxon>Bacteria</taxon>
        <taxon>Bacillati</taxon>
        <taxon>Actinomycetota</taxon>
        <taxon>Actinomycetes</taxon>
        <taxon>Micromonosporales</taxon>
        <taxon>Micromonosporaceae</taxon>
        <taxon>Actinoplanes</taxon>
    </lineage>
</organism>
<dbReference type="SMART" id="SM00388">
    <property type="entry name" value="HisKA"/>
    <property type="match status" value="1"/>
</dbReference>
<keyword evidence="7" id="KW-0418">Kinase</keyword>
<dbReference type="GO" id="GO:0005524">
    <property type="term" value="F:ATP binding"/>
    <property type="evidence" value="ECO:0007669"/>
    <property type="project" value="UniProtKB-KW"/>
</dbReference>
<keyword evidence="5" id="KW-0808">Transferase</keyword>
<evidence type="ECO:0000259" key="11">
    <source>
        <dbReference type="PROSITE" id="PS50109"/>
    </source>
</evidence>
<dbReference type="InterPro" id="IPR003594">
    <property type="entry name" value="HATPase_dom"/>
</dbReference>
<dbReference type="PROSITE" id="PS50109">
    <property type="entry name" value="HIS_KIN"/>
    <property type="match status" value="1"/>
</dbReference>
<keyword evidence="4" id="KW-0597">Phosphoprotein</keyword>
<dbReference type="InterPro" id="IPR036097">
    <property type="entry name" value="HisK_dim/P_sf"/>
</dbReference>
<evidence type="ECO:0000256" key="9">
    <source>
        <dbReference type="ARBA" id="ARBA00023012"/>
    </source>
</evidence>